<evidence type="ECO:0000313" key="2">
    <source>
        <dbReference type="EMBL" id="HEH82500.1"/>
    </source>
</evidence>
<feature type="domain" description="N-acetyltransferase" evidence="1">
    <location>
        <begin position="36"/>
        <end position="176"/>
    </location>
</feature>
<dbReference type="CDD" id="cd04301">
    <property type="entry name" value="NAT_SF"/>
    <property type="match status" value="1"/>
</dbReference>
<reference evidence="2" key="1">
    <citation type="journal article" date="2020" name="mSystems">
        <title>Genome- and Community-Level Interaction Insights into Carbon Utilization and Element Cycling Functions of Hydrothermarchaeota in Hydrothermal Sediment.</title>
        <authorList>
            <person name="Zhou Z."/>
            <person name="Liu Y."/>
            <person name="Xu W."/>
            <person name="Pan J."/>
            <person name="Luo Z.H."/>
            <person name="Li M."/>
        </authorList>
    </citation>
    <scope>NUCLEOTIDE SEQUENCE [LARGE SCALE GENOMIC DNA]</scope>
    <source>
        <strain evidence="3">SpSt-189</strain>
        <strain evidence="2">SpSt-246</strain>
    </source>
</reference>
<evidence type="ECO:0000259" key="1">
    <source>
        <dbReference type="PROSITE" id="PS51186"/>
    </source>
</evidence>
<organism evidence="2">
    <name type="scientific">Thermus islandicus</name>
    <dbReference type="NCBI Taxonomy" id="540988"/>
    <lineage>
        <taxon>Bacteria</taxon>
        <taxon>Thermotogati</taxon>
        <taxon>Deinococcota</taxon>
        <taxon>Deinococci</taxon>
        <taxon>Thermales</taxon>
        <taxon>Thermaceae</taxon>
        <taxon>Thermus</taxon>
    </lineage>
</organism>
<dbReference type="EMBL" id="DSKL01000234">
    <property type="protein sequence ID" value="HEH82500.1"/>
    <property type="molecule type" value="Genomic_DNA"/>
</dbReference>
<dbReference type="AlphaFoldDB" id="A0A7C2C0I8"/>
<dbReference type="SUPFAM" id="SSF55729">
    <property type="entry name" value="Acyl-CoA N-acyltransferases (Nat)"/>
    <property type="match status" value="1"/>
</dbReference>
<proteinExistence type="predicted"/>
<protein>
    <submittedName>
        <fullName evidence="2">GNAT family N-acetyltransferase</fullName>
    </submittedName>
</protein>
<sequence>MRGMRTLGLSLRPVRLEDAPLLHGIFLRSPGYFALIGMEPPTLEDVVQDLRTLEQDARRRAFLLFLERAAPSGEGEGPAGFPSGKPLEAVGYLDYKLHYPEAQDVTLSLLLIREDHQGRGLGRRALAHLVDHLTGMERLYAVVYGNNARAKAFFQAQGFRHVRDGGPTLSWYVRPL</sequence>
<dbReference type="Pfam" id="PF00583">
    <property type="entry name" value="Acetyltransf_1"/>
    <property type="match status" value="1"/>
</dbReference>
<keyword evidence="2" id="KW-0808">Transferase</keyword>
<dbReference type="InterPro" id="IPR000182">
    <property type="entry name" value="GNAT_dom"/>
</dbReference>
<accession>A0A7C2C0I8</accession>
<name>A0A7C2C0I8_9DEIN</name>
<evidence type="ECO:0000313" key="3">
    <source>
        <dbReference type="EMBL" id="HEO43004.1"/>
    </source>
</evidence>
<dbReference type="Gene3D" id="3.40.630.30">
    <property type="match status" value="1"/>
</dbReference>
<dbReference type="EMBL" id="DSHZ01000442">
    <property type="protein sequence ID" value="HEO43004.1"/>
    <property type="molecule type" value="Genomic_DNA"/>
</dbReference>
<comment type="caution">
    <text evidence="2">The sequence shown here is derived from an EMBL/GenBank/DDBJ whole genome shotgun (WGS) entry which is preliminary data.</text>
</comment>
<dbReference type="InterPro" id="IPR016181">
    <property type="entry name" value="Acyl_CoA_acyltransferase"/>
</dbReference>
<dbReference type="PROSITE" id="PS51186">
    <property type="entry name" value="GNAT"/>
    <property type="match status" value="1"/>
</dbReference>
<dbReference type="GO" id="GO:0016747">
    <property type="term" value="F:acyltransferase activity, transferring groups other than amino-acyl groups"/>
    <property type="evidence" value="ECO:0007669"/>
    <property type="project" value="InterPro"/>
</dbReference>
<gene>
    <name evidence="3" type="ORF">ENP09_09240</name>
    <name evidence="2" type="ORF">ENP73_05855</name>
</gene>